<dbReference type="RefSeq" id="WP_228177298.1">
    <property type="nucleotide sequence ID" value="NZ_BAAAUO010000005.1"/>
</dbReference>
<evidence type="ECO:0008006" key="5">
    <source>
        <dbReference type="Google" id="ProtNLM"/>
    </source>
</evidence>
<keyword evidence="4" id="KW-1185">Reference proteome</keyword>
<organism evidence="3 4">
    <name type="scientific">Microbacterium schleiferi</name>
    <dbReference type="NCBI Taxonomy" id="69362"/>
    <lineage>
        <taxon>Bacteria</taxon>
        <taxon>Bacillati</taxon>
        <taxon>Actinomycetota</taxon>
        <taxon>Actinomycetes</taxon>
        <taxon>Micrococcales</taxon>
        <taxon>Microbacteriaceae</taxon>
        <taxon>Microbacterium</taxon>
    </lineage>
</organism>
<gene>
    <name evidence="3" type="ORF">V2V91_02875</name>
</gene>
<evidence type="ECO:0000256" key="1">
    <source>
        <dbReference type="SAM" id="MobiDB-lite"/>
    </source>
</evidence>
<evidence type="ECO:0000256" key="2">
    <source>
        <dbReference type="SAM" id="Phobius"/>
    </source>
</evidence>
<accession>A0ABU7V515</accession>
<keyword evidence="2" id="KW-0812">Transmembrane</keyword>
<evidence type="ECO:0000313" key="4">
    <source>
        <dbReference type="Proteomes" id="UP001351900"/>
    </source>
</evidence>
<comment type="caution">
    <text evidence="3">The sequence shown here is derived from an EMBL/GenBank/DDBJ whole genome shotgun (WGS) entry which is preliminary data.</text>
</comment>
<reference evidence="3 4" key="1">
    <citation type="submission" date="2024-01" db="EMBL/GenBank/DDBJ databases">
        <title>the genome sequence of strain Microbacterium schleiferi NBRC 15075.</title>
        <authorList>
            <person name="Ding Y."/>
            <person name="Zhang G."/>
        </authorList>
    </citation>
    <scope>NUCLEOTIDE SEQUENCE [LARGE SCALE GENOMIC DNA]</scope>
    <source>
        <strain evidence="3 4">NBRC 15075</strain>
    </source>
</reference>
<protein>
    <recommendedName>
        <fullName evidence="5">Lipoprotein LpqN</fullName>
    </recommendedName>
</protein>
<keyword evidence="2" id="KW-0472">Membrane</keyword>
<proteinExistence type="predicted"/>
<sequence length="218" mass="22962">MKAVGRSDASVGIRGRSARALARAGVIAGLVVLPIALAGCGPAPWNNWGYETSSPTPTSTRQTVAPPVKNDLSSGATQRDLQAGAVKATVDYWSTLSMDKWTADALKPISLSLITTIEPNDGQKVYLQRATMVAVPQSDTGDLAPLDPQVDAASVNPGYLVLSPYSYSQNFTVGPVPSNAISVTVQFTYDFLVQTTPTSNEYAKQTASDTLTIAIAQQ</sequence>
<evidence type="ECO:0000313" key="3">
    <source>
        <dbReference type="EMBL" id="MEF2254081.1"/>
    </source>
</evidence>
<name>A0ABU7V515_9MICO</name>
<dbReference type="Proteomes" id="UP001351900">
    <property type="component" value="Unassembled WGS sequence"/>
</dbReference>
<dbReference type="EMBL" id="JAZHOV010000002">
    <property type="protein sequence ID" value="MEF2254081.1"/>
    <property type="molecule type" value="Genomic_DNA"/>
</dbReference>
<feature type="region of interest" description="Disordered" evidence="1">
    <location>
        <begin position="51"/>
        <end position="75"/>
    </location>
</feature>
<keyword evidence="2" id="KW-1133">Transmembrane helix</keyword>
<feature type="transmembrane region" description="Helical" evidence="2">
    <location>
        <begin position="21"/>
        <end position="45"/>
    </location>
</feature>